<evidence type="ECO:0000256" key="5">
    <source>
        <dbReference type="ARBA" id="ARBA00023242"/>
    </source>
</evidence>
<keyword evidence="5" id="KW-0539">Nucleus</keyword>
<dbReference type="InterPro" id="IPR041195">
    <property type="entry name" value="Rnh202_N"/>
</dbReference>
<evidence type="ECO:0000256" key="2">
    <source>
        <dbReference type="ARBA" id="ARBA00009823"/>
    </source>
</evidence>
<comment type="similarity">
    <text evidence="2">Belongs to the RNase H2 subunit B family.</text>
</comment>
<comment type="function">
    <text evidence="6">Non catalytic subunit of RNase H2, an endonuclease that specifically degrades the RNA of RNA:DNA hybrids. Participates in DNA replication, possibly by mediating the removal of lagging-strand Okazaki fragment RNA primers during DNA replication. Mediates the excision of single ribonucleotides from DNA:RNA duplexes.</text>
</comment>
<evidence type="ECO:0000313" key="11">
    <source>
        <dbReference type="EMBL" id="CRL04066.1"/>
    </source>
</evidence>
<dbReference type="STRING" id="568069.A0A1J1IWK1"/>
<dbReference type="Pfam" id="PF09468">
    <property type="entry name" value="RNase_H2-Ydr279"/>
    <property type="match status" value="1"/>
</dbReference>
<dbReference type="InterPro" id="IPR040456">
    <property type="entry name" value="RNase_H2_suB"/>
</dbReference>
<evidence type="ECO:0000256" key="7">
    <source>
        <dbReference type="ARBA" id="ARBA00033464"/>
    </source>
</evidence>
<dbReference type="AlphaFoldDB" id="A0A1J1IWK1"/>
<dbReference type="Pfam" id="PF17745">
    <property type="entry name" value="Ydr279_N"/>
    <property type="match status" value="1"/>
</dbReference>
<sequence>MSRRSSNKKSVNLKVQNSSTKVLFLEKQFLKEEQNELEVISISLPRKNSTFVKSKKGLIYELIQFNEKHRSYFIDKTVCSNGKIYMTSQIDPLFIFIQYVEANCKTKAQPLTQIMTGPAELFIEALKSSQMKMIADQKGPDDLKAFIYNEDKTLKWLKLKFNNVKKSLKDLKIVSSGASSMNFVKSSLQEDNDDEDAIEETAFGIISEYISLDLIEKLDQHYGISKKSKDPITQKRKSEVKNDENEQKKIKLEDQENSLFSPKKVEKLETKATSKTKALEKAAKGSKSINSFFTKK</sequence>
<keyword evidence="12" id="KW-1185">Reference proteome</keyword>
<dbReference type="Proteomes" id="UP000183832">
    <property type="component" value="Unassembled WGS sequence"/>
</dbReference>
<evidence type="ECO:0000313" key="12">
    <source>
        <dbReference type="Proteomes" id="UP000183832"/>
    </source>
</evidence>
<organism evidence="11 12">
    <name type="scientific">Clunio marinus</name>
    <dbReference type="NCBI Taxonomy" id="568069"/>
    <lineage>
        <taxon>Eukaryota</taxon>
        <taxon>Metazoa</taxon>
        <taxon>Ecdysozoa</taxon>
        <taxon>Arthropoda</taxon>
        <taxon>Hexapoda</taxon>
        <taxon>Insecta</taxon>
        <taxon>Pterygota</taxon>
        <taxon>Neoptera</taxon>
        <taxon>Endopterygota</taxon>
        <taxon>Diptera</taxon>
        <taxon>Nematocera</taxon>
        <taxon>Chironomoidea</taxon>
        <taxon>Chironomidae</taxon>
        <taxon>Clunio</taxon>
    </lineage>
</organism>
<dbReference type="GO" id="GO:0005654">
    <property type="term" value="C:nucleoplasm"/>
    <property type="evidence" value="ECO:0007669"/>
    <property type="project" value="TreeGrafter"/>
</dbReference>
<dbReference type="InterPro" id="IPR019024">
    <property type="entry name" value="RNase_H2_suB_wHTH"/>
</dbReference>
<dbReference type="OrthoDB" id="29098at2759"/>
<evidence type="ECO:0000256" key="6">
    <source>
        <dbReference type="ARBA" id="ARBA00024778"/>
    </source>
</evidence>
<comment type="subcellular location">
    <subcellularLocation>
        <location evidence="1">Nucleus</location>
    </subcellularLocation>
</comment>
<dbReference type="GO" id="GO:0006401">
    <property type="term" value="P:RNA catabolic process"/>
    <property type="evidence" value="ECO:0007669"/>
    <property type="project" value="TreeGrafter"/>
</dbReference>
<evidence type="ECO:0000259" key="9">
    <source>
        <dbReference type="Pfam" id="PF09468"/>
    </source>
</evidence>
<comment type="subunit">
    <text evidence="3">The RNase H2 complex is a heterotrimer composed of the catalytic subunit RNASEH2A and the non-catalytic subunits RNASEH2B and RNASEH2C.</text>
</comment>
<evidence type="ECO:0000256" key="4">
    <source>
        <dbReference type="ARBA" id="ARBA00019062"/>
    </source>
</evidence>
<accession>A0A1J1IWK1</accession>
<feature type="domain" description="Rnh202 triple barrel" evidence="10">
    <location>
        <begin position="35"/>
        <end position="91"/>
    </location>
</feature>
<evidence type="ECO:0000256" key="3">
    <source>
        <dbReference type="ARBA" id="ARBA00011277"/>
    </source>
</evidence>
<dbReference type="Gene3D" id="2.20.25.530">
    <property type="match status" value="1"/>
</dbReference>
<evidence type="ECO:0000259" key="10">
    <source>
        <dbReference type="Pfam" id="PF17745"/>
    </source>
</evidence>
<dbReference type="PANTHER" id="PTHR13383">
    <property type="entry name" value="RIBONUCLEASE H2 SUBUNIT B"/>
    <property type="match status" value="1"/>
</dbReference>
<gene>
    <name evidence="11" type="ORF">CLUMA_CG017179</name>
</gene>
<dbReference type="GO" id="GO:0032299">
    <property type="term" value="C:ribonuclease H2 complex"/>
    <property type="evidence" value="ECO:0007669"/>
    <property type="project" value="InterPro"/>
</dbReference>
<evidence type="ECO:0000256" key="1">
    <source>
        <dbReference type="ARBA" id="ARBA00004123"/>
    </source>
</evidence>
<name>A0A1J1IWK1_9DIPT</name>
<protein>
    <recommendedName>
        <fullName evidence="4">Ribonuclease H2 subunit B</fullName>
    </recommendedName>
    <alternativeName>
        <fullName evidence="7">Ribonuclease HI subunit B</fullName>
    </alternativeName>
</protein>
<dbReference type="Gene3D" id="1.10.20.120">
    <property type="match status" value="1"/>
</dbReference>
<proteinExistence type="inferred from homology"/>
<feature type="domain" description="Ribonuclease H2 subunit B wHTH" evidence="9">
    <location>
        <begin position="124"/>
        <end position="218"/>
    </location>
</feature>
<reference evidence="11 12" key="1">
    <citation type="submission" date="2015-04" db="EMBL/GenBank/DDBJ databases">
        <authorList>
            <person name="Syromyatnikov M.Y."/>
            <person name="Popov V.N."/>
        </authorList>
    </citation>
    <scope>NUCLEOTIDE SEQUENCE [LARGE SCALE GENOMIC DNA]</scope>
</reference>
<evidence type="ECO:0000256" key="8">
    <source>
        <dbReference type="SAM" id="MobiDB-lite"/>
    </source>
</evidence>
<dbReference type="EMBL" id="CVRI01000061">
    <property type="protein sequence ID" value="CRL04066.1"/>
    <property type="molecule type" value="Genomic_DNA"/>
</dbReference>
<dbReference type="PANTHER" id="PTHR13383:SF11">
    <property type="entry name" value="RIBONUCLEASE H2 SUBUNIT B"/>
    <property type="match status" value="1"/>
</dbReference>
<feature type="compositionally biased region" description="Basic and acidic residues" evidence="8">
    <location>
        <begin position="227"/>
        <end position="254"/>
    </location>
</feature>
<feature type="region of interest" description="Disordered" evidence="8">
    <location>
        <begin position="226"/>
        <end position="257"/>
    </location>
</feature>